<proteinExistence type="predicted"/>
<keyword evidence="2" id="KW-1185">Reference proteome</keyword>
<accession>A0A167ST77</accession>
<organism evidence="1 2">
    <name type="scientific">Athelia psychrophila</name>
    <dbReference type="NCBI Taxonomy" id="1759441"/>
    <lineage>
        <taxon>Eukaryota</taxon>
        <taxon>Fungi</taxon>
        <taxon>Dikarya</taxon>
        <taxon>Basidiomycota</taxon>
        <taxon>Agaricomycotina</taxon>
        <taxon>Agaricomycetes</taxon>
        <taxon>Agaricomycetidae</taxon>
        <taxon>Atheliales</taxon>
        <taxon>Atheliaceae</taxon>
        <taxon>Athelia</taxon>
    </lineage>
</organism>
<evidence type="ECO:0000313" key="2">
    <source>
        <dbReference type="Proteomes" id="UP000076532"/>
    </source>
</evidence>
<reference evidence="1 2" key="1">
    <citation type="journal article" date="2016" name="Mol. Biol. Evol.">
        <title>Comparative Genomics of Early-Diverging Mushroom-Forming Fungi Provides Insights into the Origins of Lignocellulose Decay Capabilities.</title>
        <authorList>
            <person name="Nagy L.G."/>
            <person name="Riley R."/>
            <person name="Tritt A."/>
            <person name="Adam C."/>
            <person name="Daum C."/>
            <person name="Floudas D."/>
            <person name="Sun H."/>
            <person name="Yadav J.S."/>
            <person name="Pangilinan J."/>
            <person name="Larsson K.H."/>
            <person name="Matsuura K."/>
            <person name="Barry K."/>
            <person name="Labutti K."/>
            <person name="Kuo R."/>
            <person name="Ohm R.A."/>
            <person name="Bhattacharya S.S."/>
            <person name="Shirouzu T."/>
            <person name="Yoshinaga Y."/>
            <person name="Martin F.M."/>
            <person name="Grigoriev I.V."/>
            <person name="Hibbett D.S."/>
        </authorList>
    </citation>
    <scope>NUCLEOTIDE SEQUENCE [LARGE SCALE GENOMIC DNA]</scope>
    <source>
        <strain evidence="1 2">CBS 109695</strain>
    </source>
</reference>
<protein>
    <submittedName>
        <fullName evidence="1">Uncharacterized protein</fullName>
    </submittedName>
</protein>
<dbReference type="AlphaFoldDB" id="A0A167ST77"/>
<dbReference type="EMBL" id="KV418812">
    <property type="protein sequence ID" value="KZP02222.1"/>
    <property type="molecule type" value="Genomic_DNA"/>
</dbReference>
<dbReference type="Proteomes" id="UP000076532">
    <property type="component" value="Unassembled WGS sequence"/>
</dbReference>
<evidence type="ECO:0000313" key="1">
    <source>
        <dbReference type="EMBL" id="KZP02222.1"/>
    </source>
</evidence>
<sequence length="56" mass="6334">MSGQVALFSPLFDLTSSGWPVLSSRISVWLSRMALKTPLIALKHPFLIWEVDLQYS</sequence>
<gene>
    <name evidence="1" type="ORF">FIBSPDRAFT_970266</name>
</gene>
<name>A0A167ST77_9AGAM</name>